<keyword evidence="7" id="KW-1185">Reference proteome</keyword>
<feature type="signal peptide" evidence="4">
    <location>
        <begin position="1"/>
        <end position="18"/>
    </location>
</feature>
<sequence>MGIKDVFLLFVLIIGCYCEGPILETKIGKIQGIQSEKTFRNKTYTINAYLGIPYAKPPVGEHRFKRPVPYGDLASPFDASKFGSSCPQIERPPFAKYSINEDCLFLNVYVPATASDRPEGHAIMIWIHGGGLNYGAGQLYAGEVLAAHGNVIIVTINYRVGVFGFLNIGDERAQGNMGLWDQRLAMNWIKENIGSFGGDINRITIFGESAGAVSVNIHIMYPPNKGLFQQAISQSGAARSKFGSAAPHVTLAAYLGCNLSTADEIFYCLNNTNAKDVVDIQLQLRTDISKYEEISFMETIDGELIKRFQHDTIQDGLNNRQSDEIEFMQSLRYINGVNGNEGLSTFLRILNAPLNEMIVTKEVLDNDYIPKFLSYIYPGQEVPPEVQKVIAYEYTNWVDPEDATRMFIKYAGDVTYNVESMDLRTLHLKGEGSRIWVYSFEANMDQHLLSTPDWATTANHGDDLAPLNPSGNDSITWPEYEQDSMRHLVLDRTDSIGTRQFAREVAFWREVVPDMMAANEKCSKDKGPGDMVASSANSVFSYFGLSISILLQSIYACDIF</sequence>
<dbReference type="PROSITE" id="PS00941">
    <property type="entry name" value="CARBOXYLESTERASE_B_2"/>
    <property type="match status" value="1"/>
</dbReference>
<dbReference type="InterPro" id="IPR019819">
    <property type="entry name" value="Carboxylesterase_B_CS"/>
</dbReference>
<dbReference type="PROSITE" id="PS51257">
    <property type="entry name" value="PROKAR_LIPOPROTEIN"/>
    <property type="match status" value="1"/>
</dbReference>
<proteinExistence type="inferred from homology"/>
<dbReference type="InterPro" id="IPR029058">
    <property type="entry name" value="AB_hydrolase_fold"/>
</dbReference>
<keyword evidence="2 4" id="KW-0732">Signal</keyword>
<feature type="chain" id="PRO_5044986061" description="Carboxylic ester hydrolase" evidence="4">
    <location>
        <begin position="19"/>
        <end position="560"/>
    </location>
</feature>
<protein>
    <recommendedName>
        <fullName evidence="4">Carboxylic ester hydrolase</fullName>
        <ecNumber evidence="4">3.1.1.-</ecNumber>
    </recommendedName>
</protein>
<evidence type="ECO:0000256" key="4">
    <source>
        <dbReference type="RuleBase" id="RU361235"/>
    </source>
</evidence>
<dbReference type="InterPro" id="IPR051093">
    <property type="entry name" value="Neuroligin/BSAL"/>
</dbReference>
<evidence type="ECO:0000313" key="6">
    <source>
        <dbReference type="EMBL" id="WAQ93570.1"/>
    </source>
</evidence>
<dbReference type="Gene3D" id="3.40.50.1820">
    <property type="entry name" value="alpha/beta hydrolase"/>
    <property type="match status" value="1"/>
</dbReference>
<dbReference type="PROSITE" id="PS00122">
    <property type="entry name" value="CARBOXYLESTERASE_B_1"/>
    <property type="match status" value="1"/>
</dbReference>
<evidence type="ECO:0000259" key="5">
    <source>
        <dbReference type="Pfam" id="PF00135"/>
    </source>
</evidence>
<evidence type="ECO:0000256" key="2">
    <source>
        <dbReference type="ARBA" id="ARBA00022729"/>
    </source>
</evidence>
<reference evidence="6" key="1">
    <citation type="submission" date="2022-11" db="EMBL/GenBank/DDBJ databases">
        <title>Centuries of genome instability and evolution in soft-shell clam transmissible cancer (bioRxiv).</title>
        <authorList>
            <person name="Hart S.F.M."/>
            <person name="Yonemitsu M.A."/>
            <person name="Giersch R.M."/>
            <person name="Beal B.F."/>
            <person name="Arriagada G."/>
            <person name="Davis B.W."/>
            <person name="Ostrander E.A."/>
            <person name="Goff S.P."/>
            <person name="Metzger M.J."/>
        </authorList>
    </citation>
    <scope>NUCLEOTIDE SEQUENCE</scope>
    <source>
        <strain evidence="6">MELC-2E11</strain>
        <tissue evidence="6">Siphon/mantle</tissue>
    </source>
</reference>
<name>A0ABY7DA13_MYAAR</name>
<dbReference type="EC" id="3.1.1.-" evidence="4"/>
<dbReference type="InterPro" id="IPR019826">
    <property type="entry name" value="Carboxylesterase_B_AS"/>
</dbReference>
<feature type="domain" description="Carboxylesterase type B" evidence="5">
    <location>
        <begin position="21"/>
        <end position="464"/>
    </location>
</feature>
<dbReference type="Proteomes" id="UP001164746">
    <property type="component" value="Chromosome 1"/>
</dbReference>
<evidence type="ECO:0000313" key="7">
    <source>
        <dbReference type="Proteomes" id="UP001164746"/>
    </source>
</evidence>
<keyword evidence="3 4" id="KW-0378">Hydrolase</keyword>
<dbReference type="Pfam" id="PF00135">
    <property type="entry name" value="COesterase"/>
    <property type="match status" value="1"/>
</dbReference>
<dbReference type="InterPro" id="IPR002018">
    <property type="entry name" value="CarbesteraseB"/>
</dbReference>
<evidence type="ECO:0000256" key="1">
    <source>
        <dbReference type="ARBA" id="ARBA00005964"/>
    </source>
</evidence>
<evidence type="ECO:0000256" key="3">
    <source>
        <dbReference type="ARBA" id="ARBA00022801"/>
    </source>
</evidence>
<organism evidence="6 7">
    <name type="scientific">Mya arenaria</name>
    <name type="common">Soft-shell clam</name>
    <dbReference type="NCBI Taxonomy" id="6604"/>
    <lineage>
        <taxon>Eukaryota</taxon>
        <taxon>Metazoa</taxon>
        <taxon>Spiralia</taxon>
        <taxon>Lophotrochozoa</taxon>
        <taxon>Mollusca</taxon>
        <taxon>Bivalvia</taxon>
        <taxon>Autobranchia</taxon>
        <taxon>Heteroconchia</taxon>
        <taxon>Euheterodonta</taxon>
        <taxon>Imparidentia</taxon>
        <taxon>Neoheterodontei</taxon>
        <taxon>Myida</taxon>
        <taxon>Myoidea</taxon>
        <taxon>Myidae</taxon>
        <taxon>Mya</taxon>
    </lineage>
</organism>
<gene>
    <name evidence="6" type="ORF">MAR_006041</name>
</gene>
<dbReference type="SUPFAM" id="SSF53474">
    <property type="entry name" value="alpha/beta-Hydrolases"/>
    <property type="match status" value="1"/>
</dbReference>
<dbReference type="EMBL" id="CP111012">
    <property type="protein sequence ID" value="WAQ93570.1"/>
    <property type="molecule type" value="Genomic_DNA"/>
</dbReference>
<dbReference type="PANTHER" id="PTHR43903">
    <property type="entry name" value="NEUROLIGIN"/>
    <property type="match status" value="1"/>
</dbReference>
<accession>A0ABY7DA13</accession>
<comment type="similarity">
    <text evidence="1 4">Belongs to the type-B carboxylesterase/lipase family.</text>
</comment>